<protein>
    <recommendedName>
        <fullName evidence="11">Kinesin motor domain-containing protein</fullName>
    </recommendedName>
</protein>
<dbReference type="EMBL" id="KK583207">
    <property type="protein sequence ID" value="KDO29211.1"/>
    <property type="molecule type" value="Genomic_DNA"/>
</dbReference>
<dbReference type="OrthoDB" id="75362at2759"/>
<dbReference type="InterPro" id="IPR047149">
    <property type="entry name" value="KIF11-like"/>
</dbReference>
<evidence type="ECO:0000256" key="4">
    <source>
        <dbReference type="ARBA" id="ARBA00023212"/>
    </source>
</evidence>
<dbReference type="InterPro" id="IPR002048">
    <property type="entry name" value="EF_hand_dom"/>
</dbReference>
<evidence type="ECO:0000313" key="9">
    <source>
        <dbReference type="EMBL" id="KDO29211.1"/>
    </source>
</evidence>
<keyword evidence="10" id="KW-1185">Reference proteome</keyword>
<comment type="subcellular location">
    <subcellularLocation>
        <location evidence="1">Cytoplasm</location>
        <location evidence="1">Cytoskeleton</location>
    </subcellularLocation>
</comment>
<evidence type="ECO:0000256" key="6">
    <source>
        <dbReference type="SAM" id="MobiDB-lite"/>
    </source>
</evidence>
<dbReference type="GO" id="GO:0005524">
    <property type="term" value="F:ATP binding"/>
    <property type="evidence" value="ECO:0007669"/>
    <property type="project" value="UniProtKB-UniRule"/>
</dbReference>
<dbReference type="AlphaFoldDB" id="A0A067CRT2"/>
<dbReference type="OMA" id="NYERAGC"/>
<sequence length="988" mass="108557">MSTSPLPFTTKSHVELHDKSGACLHKSPKRKYVHTSHCVDLHHLHALLRSLHAPELAEIGVIAPPDESVCTYLFLDDEGDWVQLTMNDFTHATSSPLRLKLVLRPKLDRVTPRQDDAPVPRRVKRRQSLPLPAASIPEMNAILTSLPLPIDAILVPNRALTSLAFADISRTLYWLDELHGTLGSVDVTSGAVRVLQSSLRRPRQLHLGTTHGALRLYFLQGDGDLCVCDATGVVCLVQCTVPHGGFCLTPNLESLLFLEPALDDATYHVVSYTHYATRTADDNIDESDARCVLFNVDAPTLTATPSALCMTATGTLCLAWATTQFVTVCRPSDETSTSAEPWDFASVSQHHVRLIAPCTAIAYHAPSETFLLGLAESESGGLARLILPPDHAPPTLHVELERALPVLALTLSGRGEVFYCVRRQGHQHDTLTWHLLSACIRDDETTVPPSTTPPTPPTPESTPKRVHIKVVVRCRPLLVHEEAAGQRSVVACDGNRVYVEPIHAYQKPRAFNFDKVFGPSTTQEDLFATSIRPIVQHAMNGYTCTVFAYGQTGSGKTHSMQGRRGADAGLMYRAIDTVFASPCIRSVRLSYVEIYNEEILDLLAASLRRQSDGPHSASRPSKLHIVKHALHGVRVHGLQEVSVTSAADAYELLELAIHRSHAIFTLYTDTTRAYFAVFCSIRIHILRLVVEDGQSIQASGQLRLVDLSGSENYERAGCLKDRQVEAANIGQGLLALGRVIKALVEGWKHVPYRESKLTRLLEDSIGGSAVTTLLLAVAPGSAAVDETLSTLSYAQMAQRVVNQPTRVHALLQPPRTHQPIEPMVVVATPWVGHVPIKTSPPRLTKPADDRVLHATTEEWSANLLVHKARANPMLSRRTIGTLQKIFDTYDAKANGVLSRFEVRRVYKELLGRPKESAPKTLAFPEFVAIFQTLLHTEPQIAQDIITAHGYTLNLEVAPLPAGVRCLRQLQQLRPASAPASRGLHRKTT</sequence>
<dbReference type="InterPro" id="IPR001752">
    <property type="entry name" value="Kinesin_motor_dom"/>
</dbReference>
<dbReference type="GO" id="GO:0005876">
    <property type="term" value="C:spindle microtubule"/>
    <property type="evidence" value="ECO:0007669"/>
    <property type="project" value="TreeGrafter"/>
</dbReference>
<dbReference type="SMART" id="SM00129">
    <property type="entry name" value="KISc"/>
    <property type="match status" value="1"/>
</dbReference>
<name>A0A067CRT2_SAPPC</name>
<dbReference type="InterPro" id="IPR027417">
    <property type="entry name" value="P-loop_NTPase"/>
</dbReference>
<evidence type="ECO:0000259" key="7">
    <source>
        <dbReference type="PROSITE" id="PS50067"/>
    </source>
</evidence>
<dbReference type="GO" id="GO:0008017">
    <property type="term" value="F:microtubule binding"/>
    <property type="evidence" value="ECO:0007669"/>
    <property type="project" value="InterPro"/>
</dbReference>
<dbReference type="PROSITE" id="PS50222">
    <property type="entry name" value="EF_HAND_2"/>
    <property type="match status" value="1"/>
</dbReference>
<dbReference type="Proteomes" id="UP000030745">
    <property type="component" value="Unassembled WGS sequence"/>
</dbReference>
<evidence type="ECO:0008006" key="11">
    <source>
        <dbReference type="Google" id="ProtNLM"/>
    </source>
</evidence>
<evidence type="ECO:0000256" key="3">
    <source>
        <dbReference type="ARBA" id="ARBA00023175"/>
    </source>
</evidence>
<organism evidence="9 10">
    <name type="scientific">Saprolegnia parasitica (strain CBS 223.65)</name>
    <dbReference type="NCBI Taxonomy" id="695850"/>
    <lineage>
        <taxon>Eukaryota</taxon>
        <taxon>Sar</taxon>
        <taxon>Stramenopiles</taxon>
        <taxon>Oomycota</taxon>
        <taxon>Saprolegniomycetes</taxon>
        <taxon>Saprolegniales</taxon>
        <taxon>Saprolegniaceae</taxon>
        <taxon>Saprolegnia</taxon>
    </lineage>
</organism>
<keyword evidence="3 5" id="KW-0505">Motor protein</keyword>
<dbReference type="RefSeq" id="XP_012200111.1">
    <property type="nucleotide sequence ID" value="XM_012344721.1"/>
</dbReference>
<feature type="region of interest" description="Disordered" evidence="6">
    <location>
        <begin position="444"/>
        <end position="463"/>
    </location>
</feature>
<dbReference type="SUPFAM" id="SSF52540">
    <property type="entry name" value="P-loop containing nucleoside triphosphate hydrolases"/>
    <property type="match status" value="1"/>
</dbReference>
<dbReference type="GO" id="GO:0090307">
    <property type="term" value="P:mitotic spindle assembly"/>
    <property type="evidence" value="ECO:0007669"/>
    <property type="project" value="TreeGrafter"/>
</dbReference>
<dbReference type="GO" id="GO:0072686">
    <property type="term" value="C:mitotic spindle"/>
    <property type="evidence" value="ECO:0007669"/>
    <property type="project" value="TreeGrafter"/>
</dbReference>
<dbReference type="VEuPathDB" id="FungiDB:SPRG_19884"/>
<reference evidence="9 10" key="1">
    <citation type="journal article" date="2013" name="PLoS Genet.">
        <title>Distinctive expansion of potential virulence genes in the genome of the oomycete fish pathogen Saprolegnia parasitica.</title>
        <authorList>
            <person name="Jiang R.H."/>
            <person name="de Bruijn I."/>
            <person name="Haas B.J."/>
            <person name="Belmonte R."/>
            <person name="Lobach L."/>
            <person name="Christie J."/>
            <person name="van den Ackerveken G."/>
            <person name="Bottin A."/>
            <person name="Bulone V."/>
            <person name="Diaz-Moreno S.M."/>
            <person name="Dumas B."/>
            <person name="Fan L."/>
            <person name="Gaulin E."/>
            <person name="Govers F."/>
            <person name="Grenville-Briggs L.J."/>
            <person name="Horner N.R."/>
            <person name="Levin J.Z."/>
            <person name="Mammella M."/>
            <person name="Meijer H.J."/>
            <person name="Morris P."/>
            <person name="Nusbaum C."/>
            <person name="Oome S."/>
            <person name="Phillips A.J."/>
            <person name="van Rooyen D."/>
            <person name="Rzeszutek E."/>
            <person name="Saraiva M."/>
            <person name="Secombes C.J."/>
            <person name="Seidl M.F."/>
            <person name="Snel B."/>
            <person name="Stassen J.H."/>
            <person name="Sykes S."/>
            <person name="Tripathy S."/>
            <person name="van den Berg H."/>
            <person name="Vega-Arreguin J.C."/>
            <person name="Wawra S."/>
            <person name="Young S.K."/>
            <person name="Zeng Q."/>
            <person name="Dieguez-Uribeondo J."/>
            <person name="Russ C."/>
            <person name="Tyler B.M."/>
            <person name="van West P."/>
        </authorList>
    </citation>
    <scope>NUCLEOTIDE SEQUENCE [LARGE SCALE GENOMIC DNA]</scope>
    <source>
        <strain evidence="9 10">CBS 223.65</strain>
    </source>
</reference>
<dbReference type="GO" id="GO:0008574">
    <property type="term" value="F:plus-end-directed microtubule motor activity"/>
    <property type="evidence" value="ECO:0007669"/>
    <property type="project" value="TreeGrafter"/>
</dbReference>
<dbReference type="GO" id="GO:0007018">
    <property type="term" value="P:microtubule-based movement"/>
    <property type="evidence" value="ECO:0007669"/>
    <property type="project" value="InterPro"/>
</dbReference>
<keyword evidence="2" id="KW-0963">Cytoplasm</keyword>
<dbReference type="PROSITE" id="PS50067">
    <property type="entry name" value="KINESIN_MOTOR_2"/>
    <property type="match status" value="1"/>
</dbReference>
<feature type="compositionally biased region" description="Pro residues" evidence="6">
    <location>
        <begin position="450"/>
        <end position="460"/>
    </location>
</feature>
<evidence type="ECO:0000256" key="5">
    <source>
        <dbReference type="PROSITE-ProRule" id="PRU00283"/>
    </source>
</evidence>
<comment type="similarity">
    <text evidence="5">Belongs to the TRAFAC class myosin-kinesin ATPase superfamily. Kinesin family.</text>
</comment>
<evidence type="ECO:0000256" key="1">
    <source>
        <dbReference type="ARBA" id="ARBA00004245"/>
    </source>
</evidence>
<dbReference type="GeneID" id="24141148"/>
<feature type="domain" description="Kinesin motor" evidence="7">
    <location>
        <begin position="467"/>
        <end position="800"/>
    </location>
</feature>
<keyword evidence="5" id="KW-0547">Nucleotide-binding</keyword>
<dbReference type="STRING" id="695850.A0A067CRT2"/>
<keyword evidence="5" id="KW-0067">ATP-binding</keyword>
<accession>A0A067CRT2</accession>
<dbReference type="Gene3D" id="3.40.850.10">
    <property type="entry name" value="Kinesin motor domain"/>
    <property type="match status" value="1"/>
</dbReference>
<dbReference type="GO" id="GO:0005509">
    <property type="term" value="F:calcium ion binding"/>
    <property type="evidence" value="ECO:0007669"/>
    <property type="project" value="InterPro"/>
</dbReference>
<proteinExistence type="inferred from homology"/>
<keyword evidence="4" id="KW-0206">Cytoskeleton</keyword>
<dbReference type="CDD" id="cd00106">
    <property type="entry name" value="KISc"/>
    <property type="match status" value="1"/>
</dbReference>
<evidence type="ECO:0000259" key="8">
    <source>
        <dbReference type="PROSITE" id="PS50222"/>
    </source>
</evidence>
<evidence type="ECO:0000256" key="2">
    <source>
        <dbReference type="ARBA" id="ARBA00022490"/>
    </source>
</evidence>
<evidence type="ECO:0000313" key="10">
    <source>
        <dbReference type="Proteomes" id="UP000030745"/>
    </source>
</evidence>
<dbReference type="PRINTS" id="PR00380">
    <property type="entry name" value="KINESINHEAVY"/>
</dbReference>
<gene>
    <name evidence="9" type="ORF">SPRG_19884</name>
</gene>
<dbReference type="PANTHER" id="PTHR47970">
    <property type="entry name" value="KINESIN-LIKE PROTEIN KIF11"/>
    <property type="match status" value="1"/>
</dbReference>
<feature type="binding site" evidence="5">
    <location>
        <begin position="550"/>
        <end position="557"/>
    </location>
    <ligand>
        <name>ATP</name>
        <dbReference type="ChEBI" id="CHEBI:30616"/>
    </ligand>
</feature>
<dbReference type="Pfam" id="PF00225">
    <property type="entry name" value="Kinesin"/>
    <property type="match status" value="1"/>
</dbReference>
<dbReference type="GO" id="GO:0051231">
    <property type="term" value="P:spindle elongation"/>
    <property type="evidence" value="ECO:0007669"/>
    <property type="project" value="TreeGrafter"/>
</dbReference>
<dbReference type="PANTHER" id="PTHR47970:SF12">
    <property type="entry name" value="KINESIN FAMILY MEMBER 11"/>
    <property type="match status" value="1"/>
</dbReference>
<feature type="domain" description="EF-hand" evidence="8">
    <location>
        <begin position="877"/>
        <end position="912"/>
    </location>
</feature>
<dbReference type="InterPro" id="IPR036961">
    <property type="entry name" value="Kinesin_motor_dom_sf"/>
</dbReference>
<dbReference type="KEGG" id="spar:SPRG_19884"/>